<dbReference type="GO" id="GO:0016616">
    <property type="term" value="F:oxidoreductase activity, acting on the CH-OH group of donors, NAD or NADP as acceptor"/>
    <property type="evidence" value="ECO:0007669"/>
    <property type="project" value="InterPro"/>
</dbReference>
<feature type="domain" description="D-isomer specific 2-hydroxyacid dehydrogenase catalytic" evidence="5">
    <location>
        <begin position="19"/>
        <end position="314"/>
    </location>
</feature>
<evidence type="ECO:0000259" key="5">
    <source>
        <dbReference type="Pfam" id="PF00389"/>
    </source>
</evidence>
<gene>
    <name evidence="7" type="ORF">DSM3645_00735</name>
</gene>
<dbReference type="InterPro" id="IPR050418">
    <property type="entry name" value="D-iso_2-hydroxyacid_DH_PdxB"/>
</dbReference>
<dbReference type="RefSeq" id="WP_002650037.1">
    <property type="nucleotide sequence ID" value="NZ_AANZ01000002.1"/>
</dbReference>
<evidence type="ECO:0000259" key="6">
    <source>
        <dbReference type="Pfam" id="PF02826"/>
    </source>
</evidence>
<dbReference type="AlphaFoldDB" id="A3ZMM2"/>
<proteinExistence type="inferred from homology"/>
<comment type="caution">
    <text evidence="7">The sequence shown here is derived from an EMBL/GenBank/DDBJ whole genome shotgun (WGS) entry which is preliminary data.</text>
</comment>
<sequence>MPKFKALLTDFAWQDLEIEHKTLDKAGVELIVATHTDENALATLAAEHQVDAILTNWANVTAKVIAASPNLKIVARLGIGLDNIDVAYCTQQKIPVTNIPDYCVIEVAEHTLALLLACARKIAMYHHETQSGTYDLQAGPLMRRVSGQTLGIVGLGQIGVLLAERALALGLKVIATSRSGKTMPGVETVDLERILSESDYISLLIPATAETRHMFGAEEFQKMKSTAYLINTARGALVDEEALAAALEANQLAGAALDVQDPEPCDLTKPPMNDPRVIVTPHAAFVSVESLENLRGRATKQVVDLLEGRTPENVRNPEVFG</sequence>
<dbReference type="Gene3D" id="3.40.50.720">
    <property type="entry name" value="NAD(P)-binding Rossmann-like Domain"/>
    <property type="match status" value="2"/>
</dbReference>
<evidence type="ECO:0000256" key="3">
    <source>
        <dbReference type="ARBA" id="ARBA00023027"/>
    </source>
</evidence>
<dbReference type="GO" id="GO:0003714">
    <property type="term" value="F:transcription corepressor activity"/>
    <property type="evidence" value="ECO:0007669"/>
    <property type="project" value="InterPro"/>
</dbReference>
<dbReference type="PANTHER" id="PTHR43761:SF1">
    <property type="entry name" value="D-ISOMER SPECIFIC 2-HYDROXYACID DEHYDROGENASE CATALYTIC DOMAIN-CONTAINING PROTEIN-RELATED"/>
    <property type="match status" value="1"/>
</dbReference>
<name>A3ZMM2_9BACT</name>
<feature type="domain" description="D-isomer specific 2-hydroxyacid dehydrogenase NAD-binding" evidence="6">
    <location>
        <begin position="112"/>
        <end position="284"/>
    </location>
</feature>
<dbReference type="InterPro" id="IPR036291">
    <property type="entry name" value="NAD(P)-bd_dom_sf"/>
</dbReference>
<evidence type="ECO:0000256" key="1">
    <source>
        <dbReference type="ARBA" id="ARBA00005854"/>
    </source>
</evidence>
<dbReference type="InterPro" id="IPR043322">
    <property type="entry name" value="CtBP"/>
</dbReference>
<keyword evidence="2 4" id="KW-0560">Oxidoreductase</keyword>
<protein>
    <submittedName>
        <fullName evidence="7">Dehydrogenase</fullName>
    </submittedName>
</protein>
<dbReference type="Pfam" id="PF00389">
    <property type="entry name" value="2-Hacid_dh"/>
    <property type="match status" value="1"/>
</dbReference>
<dbReference type="InterPro" id="IPR029753">
    <property type="entry name" value="D-isomer_DH_CS"/>
</dbReference>
<dbReference type="PROSITE" id="PS00671">
    <property type="entry name" value="D_2_HYDROXYACID_DH_3"/>
    <property type="match status" value="1"/>
</dbReference>
<dbReference type="OrthoDB" id="277029at2"/>
<dbReference type="HOGENOM" id="CLU_019796_1_3_0"/>
<accession>A3ZMM2</accession>
<dbReference type="Pfam" id="PF02826">
    <property type="entry name" value="2-Hacid_dh_C"/>
    <property type="match status" value="1"/>
</dbReference>
<evidence type="ECO:0000256" key="2">
    <source>
        <dbReference type="ARBA" id="ARBA00023002"/>
    </source>
</evidence>
<organism evidence="7 8">
    <name type="scientific">Blastopirellula marina DSM 3645</name>
    <dbReference type="NCBI Taxonomy" id="314230"/>
    <lineage>
        <taxon>Bacteria</taxon>
        <taxon>Pseudomonadati</taxon>
        <taxon>Planctomycetota</taxon>
        <taxon>Planctomycetia</taxon>
        <taxon>Pirellulales</taxon>
        <taxon>Pirellulaceae</taxon>
        <taxon>Blastopirellula</taxon>
    </lineage>
</organism>
<dbReference type="GO" id="GO:0051287">
    <property type="term" value="F:NAD binding"/>
    <property type="evidence" value="ECO:0007669"/>
    <property type="project" value="InterPro"/>
</dbReference>
<reference evidence="7 8" key="1">
    <citation type="submission" date="2006-02" db="EMBL/GenBank/DDBJ databases">
        <authorList>
            <person name="Amann R."/>
            <person name="Ferriera S."/>
            <person name="Johnson J."/>
            <person name="Kravitz S."/>
            <person name="Halpern A."/>
            <person name="Remington K."/>
            <person name="Beeson K."/>
            <person name="Tran B."/>
            <person name="Rogers Y.-H."/>
            <person name="Friedman R."/>
            <person name="Venter J.C."/>
        </authorList>
    </citation>
    <scope>NUCLEOTIDE SEQUENCE [LARGE SCALE GENOMIC DNA]</scope>
    <source>
        <strain evidence="7 8">DSM 3645</strain>
    </source>
</reference>
<dbReference type="SUPFAM" id="SSF51735">
    <property type="entry name" value="NAD(P)-binding Rossmann-fold domains"/>
    <property type="match status" value="1"/>
</dbReference>
<evidence type="ECO:0000256" key="4">
    <source>
        <dbReference type="RuleBase" id="RU003719"/>
    </source>
</evidence>
<dbReference type="SUPFAM" id="SSF52283">
    <property type="entry name" value="Formate/glycerate dehydrogenase catalytic domain-like"/>
    <property type="match status" value="1"/>
</dbReference>
<keyword evidence="3" id="KW-0520">NAD</keyword>
<dbReference type="CDD" id="cd05299">
    <property type="entry name" value="CtBP_dh"/>
    <property type="match status" value="1"/>
</dbReference>
<dbReference type="PANTHER" id="PTHR43761">
    <property type="entry name" value="D-ISOMER SPECIFIC 2-HYDROXYACID DEHYDROGENASE FAMILY PROTEIN (AFU_ORTHOLOGUE AFUA_1G13630)"/>
    <property type="match status" value="1"/>
</dbReference>
<evidence type="ECO:0000313" key="8">
    <source>
        <dbReference type="Proteomes" id="UP000004358"/>
    </source>
</evidence>
<comment type="similarity">
    <text evidence="1 4">Belongs to the D-isomer specific 2-hydroxyacid dehydrogenase family.</text>
</comment>
<dbReference type="STRING" id="314230.DSM3645_00735"/>
<dbReference type="InterPro" id="IPR006139">
    <property type="entry name" value="D-isomer_2_OHA_DH_cat_dom"/>
</dbReference>
<dbReference type="EMBL" id="AANZ01000002">
    <property type="protein sequence ID" value="EAQ82195.1"/>
    <property type="molecule type" value="Genomic_DNA"/>
</dbReference>
<evidence type="ECO:0000313" key="7">
    <source>
        <dbReference type="EMBL" id="EAQ82195.1"/>
    </source>
</evidence>
<dbReference type="Proteomes" id="UP000004358">
    <property type="component" value="Unassembled WGS sequence"/>
</dbReference>
<dbReference type="InterPro" id="IPR006140">
    <property type="entry name" value="D-isomer_DH_NAD-bd"/>
</dbReference>